<dbReference type="InParanoid" id="A0A0Q9X495"/>
<evidence type="ECO:0000256" key="8">
    <source>
        <dbReference type="ARBA" id="ARBA00041617"/>
    </source>
</evidence>
<dbReference type="STRING" id="7260.A0A0Q9X495"/>
<dbReference type="Pfam" id="PF07147">
    <property type="entry name" value="PDCD9"/>
    <property type="match status" value="1"/>
</dbReference>
<keyword evidence="10" id="KW-1185">Reference proteome</keyword>
<evidence type="ECO:0000256" key="7">
    <source>
        <dbReference type="ARBA" id="ARBA00039442"/>
    </source>
</evidence>
<comment type="subcellular location">
    <subcellularLocation>
        <location evidence="1">Mitochondrion</location>
    </subcellularLocation>
</comment>
<evidence type="ECO:0000313" key="9">
    <source>
        <dbReference type="EMBL" id="KRF99937.1"/>
    </source>
</evidence>
<comment type="similarity">
    <text evidence="6">Belongs to the mitochondrion-specific ribosomal protein mL37 family.</text>
</comment>
<dbReference type="GO" id="GO:0005739">
    <property type="term" value="C:mitochondrion"/>
    <property type="evidence" value="ECO:0007669"/>
    <property type="project" value="UniProtKB-SubCell"/>
</dbReference>
<gene>
    <name evidence="9" type="primary">Dwil\GK27784</name>
    <name evidence="9" type="ORF">Dwil_GK27784</name>
</gene>
<name>A0A0Q9X495_DROWI</name>
<keyword evidence="3" id="KW-0689">Ribosomal protein</keyword>
<accession>A0A0Q9X495</accession>
<keyword evidence="4" id="KW-0496">Mitochondrion</keyword>
<dbReference type="FunCoup" id="A0A0Q9X495">
    <property type="interactions" value="665"/>
</dbReference>
<reference evidence="9 10" key="1">
    <citation type="journal article" date="2007" name="Nature">
        <title>Evolution of genes and genomes on the Drosophila phylogeny.</title>
        <authorList>
            <consortium name="Drosophila 12 Genomes Consortium"/>
            <person name="Clark A.G."/>
            <person name="Eisen M.B."/>
            <person name="Smith D.R."/>
            <person name="Bergman C.M."/>
            <person name="Oliver B."/>
            <person name="Markow T.A."/>
            <person name="Kaufman T.C."/>
            <person name="Kellis M."/>
            <person name="Gelbart W."/>
            <person name="Iyer V.N."/>
            <person name="Pollard D.A."/>
            <person name="Sackton T.B."/>
            <person name="Larracuente A.M."/>
            <person name="Singh N.D."/>
            <person name="Abad J.P."/>
            <person name="Abt D.N."/>
            <person name="Adryan B."/>
            <person name="Aguade M."/>
            <person name="Akashi H."/>
            <person name="Anderson W.W."/>
            <person name="Aquadro C.F."/>
            <person name="Ardell D.H."/>
            <person name="Arguello R."/>
            <person name="Artieri C.G."/>
            <person name="Barbash D.A."/>
            <person name="Barker D."/>
            <person name="Barsanti P."/>
            <person name="Batterham P."/>
            <person name="Batzoglou S."/>
            <person name="Begun D."/>
            <person name="Bhutkar A."/>
            <person name="Blanco E."/>
            <person name="Bosak S.A."/>
            <person name="Bradley R.K."/>
            <person name="Brand A.D."/>
            <person name="Brent M.R."/>
            <person name="Brooks A.N."/>
            <person name="Brown R.H."/>
            <person name="Butlin R.K."/>
            <person name="Caggese C."/>
            <person name="Calvi B.R."/>
            <person name="Bernardo de Carvalho A."/>
            <person name="Caspi A."/>
            <person name="Castrezana S."/>
            <person name="Celniker S.E."/>
            <person name="Chang J.L."/>
            <person name="Chapple C."/>
            <person name="Chatterji S."/>
            <person name="Chinwalla A."/>
            <person name="Civetta A."/>
            <person name="Clifton S.W."/>
            <person name="Comeron J.M."/>
            <person name="Costello J.C."/>
            <person name="Coyne J.A."/>
            <person name="Daub J."/>
            <person name="David R.G."/>
            <person name="Delcher A.L."/>
            <person name="Delehaunty K."/>
            <person name="Do C.B."/>
            <person name="Ebling H."/>
            <person name="Edwards K."/>
            <person name="Eickbush T."/>
            <person name="Evans J.D."/>
            <person name="Filipski A."/>
            <person name="Findeiss S."/>
            <person name="Freyhult E."/>
            <person name="Fulton L."/>
            <person name="Fulton R."/>
            <person name="Garcia A.C."/>
            <person name="Gardiner A."/>
            <person name="Garfield D.A."/>
            <person name="Garvin B.E."/>
            <person name="Gibson G."/>
            <person name="Gilbert D."/>
            <person name="Gnerre S."/>
            <person name="Godfrey J."/>
            <person name="Good R."/>
            <person name="Gotea V."/>
            <person name="Gravely B."/>
            <person name="Greenberg A.J."/>
            <person name="Griffiths-Jones S."/>
            <person name="Gross S."/>
            <person name="Guigo R."/>
            <person name="Gustafson E.A."/>
            <person name="Haerty W."/>
            <person name="Hahn M.W."/>
            <person name="Halligan D.L."/>
            <person name="Halpern A.L."/>
            <person name="Halter G.M."/>
            <person name="Han M.V."/>
            <person name="Heger A."/>
            <person name="Hillier L."/>
            <person name="Hinrichs A.S."/>
            <person name="Holmes I."/>
            <person name="Hoskins R.A."/>
            <person name="Hubisz M.J."/>
            <person name="Hultmark D."/>
            <person name="Huntley M.A."/>
            <person name="Jaffe D.B."/>
            <person name="Jagadeeshan S."/>
            <person name="Jeck W.R."/>
            <person name="Johnson J."/>
            <person name="Jones C.D."/>
            <person name="Jordan W.C."/>
            <person name="Karpen G.H."/>
            <person name="Kataoka E."/>
            <person name="Keightley P.D."/>
            <person name="Kheradpour P."/>
            <person name="Kirkness E.F."/>
            <person name="Koerich L.B."/>
            <person name="Kristiansen K."/>
            <person name="Kudrna D."/>
            <person name="Kulathinal R.J."/>
            <person name="Kumar S."/>
            <person name="Kwok R."/>
            <person name="Lander E."/>
            <person name="Langley C.H."/>
            <person name="Lapoint R."/>
            <person name="Lazzaro B.P."/>
            <person name="Lee S.J."/>
            <person name="Levesque L."/>
            <person name="Li R."/>
            <person name="Lin C.F."/>
            <person name="Lin M.F."/>
            <person name="Lindblad-Toh K."/>
            <person name="Llopart A."/>
            <person name="Long M."/>
            <person name="Low L."/>
            <person name="Lozovsky E."/>
            <person name="Lu J."/>
            <person name="Luo M."/>
            <person name="Machado C.A."/>
            <person name="Makalowski W."/>
            <person name="Marzo M."/>
            <person name="Matsuda M."/>
            <person name="Matzkin L."/>
            <person name="McAllister B."/>
            <person name="McBride C.S."/>
            <person name="McKernan B."/>
            <person name="McKernan K."/>
            <person name="Mendez-Lago M."/>
            <person name="Minx P."/>
            <person name="Mollenhauer M.U."/>
            <person name="Montooth K."/>
            <person name="Mount S.M."/>
            <person name="Mu X."/>
            <person name="Myers E."/>
            <person name="Negre B."/>
            <person name="Newfeld S."/>
            <person name="Nielsen R."/>
            <person name="Noor M.A."/>
            <person name="O'Grady P."/>
            <person name="Pachter L."/>
            <person name="Papaceit M."/>
            <person name="Parisi M.J."/>
            <person name="Parisi M."/>
            <person name="Parts L."/>
            <person name="Pedersen J.S."/>
            <person name="Pesole G."/>
            <person name="Phillippy A.M."/>
            <person name="Ponting C.P."/>
            <person name="Pop M."/>
            <person name="Porcelli D."/>
            <person name="Powell J.R."/>
            <person name="Prohaska S."/>
            <person name="Pruitt K."/>
            <person name="Puig M."/>
            <person name="Quesneville H."/>
            <person name="Ram K.R."/>
            <person name="Rand D."/>
            <person name="Rasmussen M.D."/>
            <person name="Reed L.K."/>
            <person name="Reenan R."/>
            <person name="Reily A."/>
            <person name="Remington K.A."/>
            <person name="Rieger T.T."/>
            <person name="Ritchie M.G."/>
            <person name="Robin C."/>
            <person name="Rogers Y.H."/>
            <person name="Rohde C."/>
            <person name="Rozas J."/>
            <person name="Rubenfield M.J."/>
            <person name="Ruiz A."/>
            <person name="Russo S."/>
            <person name="Salzberg S.L."/>
            <person name="Sanchez-Gracia A."/>
            <person name="Saranga D.J."/>
            <person name="Sato H."/>
            <person name="Schaeffer S.W."/>
            <person name="Schatz M.C."/>
            <person name="Schlenke T."/>
            <person name="Schwartz R."/>
            <person name="Segarra C."/>
            <person name="Singh R.S."/>
            <person name="Sirot L."/>
            <person name="Sirota M."/>
            <person name="Sisneros N.B."/>
            <person name="Smith C.D."/>
            <person name="Smith T.F."/>
            <person name="Spieth J."/>
            <person name="Stage D.E."/>
            <person name="Stark A."/>
            <person name="Stephan W."/>
            <person name="Strausberg R.L."/>
            <person name="Strempel S."/>
            <person name="Sturgill D."/>
            <person name="Sutton G."/>
            <person name="Sutton G.G."/>
            <person name="Tao W."/>
            <person name="Teichmann S."/>
            <person name="Tobari Y.N."/>
            <person name="Tomimura Y."/>
            <person name="Tsolas J.M."/>
            <person name="Valente V.L."/>
            <person name="Venter E."/>
            <person name="Venter J.C."/>
            <person name="Vicario S."/>
            <person name="Vieira F.G."/>
            <person name="Vilella A.J."/>
            <person name="Villasante A."/>
            <person name="Walenz B."/>
            <person name="Wang J."/>
            <person name="Wasserman M."/>
            <person name="Watts T."/>
            <person name="Wilson D."/>
            <person name="Wilson R.K."/>
            <person name="Wing R.A."/>
            <person name="Wolfner M.F."/>
            <person name="Wong A."/>
            <person name="Wong G.K."/>
            <person name="Wu C.I."/>
            <person name="Wu G."/>
            <person name="Yamamoto D."/>
            <person name="Yang H.P."/>
            <person name="Yang S.P."/>
            <person name="Yorke J.A."/>
            <person name="Yoshida K."/>
            <person name="Zdobnov E."/>
            <person name="Zhang P."/>
            <person name="Zhang Y."/>
            <person name="Zimin A.V."/>
            <person name="Baldwin J."/>
            <person name="Abdouelleil A."/>
            <person name="Abdulkadir J."/>
            <person name="Abebe A."/>
            <person name="Abera B."/>
            <person name="Abreu J."/>
            <person name="Acer S.C."/>
            <person name="Aftuck L."/>
            <person name="Alexander A."/>
            <person name="An P."/>
            <person name="Anderson E."/>
            <person name="Anderson S."/>
            <person name="Arachi H."/>
            <person name="Azer M."/>
            <person name="Bachantsang P."/>
            <person name="Barry A."/>
            <person name="Bayul T."/>
            <person name="Berlin A."/>
            <person name="Bessette D."/>
            <person name="Bloom T."/>
            <person name="Blye J."/>
            <person name="Boguslavskiy L."/>
            <person name="Bonnet C."/>
            <person name="Boukhgalter B."/>
            <person name="Bourzgui I."/>
            <person name="Brown A."/>
            <person name="Cahill P."/>
            <person name="Channer S."/>
            <person name="Cheshatsang Y."/>
            <person name="Chuda L."/>
            <person name="Citroen M."/>
            <person name="Collymore A."/>
            <person name="Cooke P."/>
            <person name="Costello M."/>
            <person name="D'Aco K."/>
            <person name="Daza R."/>
            <person name="De Haan G."/>
            <person name="DeGray S."/>
            <person name="DeMaso C."/>
            <person name="Dhargay N."/>
            <person name="Dooley K."/>
            <person name="Dooley E."/>
            <person name="Doricent M."/>
            <person name="Dorje P."/>
            <person name="Dorjee K."/>
            <person name="Dupes A."/>
            <person name="Elong R."/>
            <person name="Falk J."/>
            <person name="Farina A."/>
            <person name="Faro S."/>
            <person name="Ferguson D."/>
            <person name="Fisher S."/>
            <person name="Foley C.D."/>
            <person name="Franke A."/>
            <person name="Friedrich D."/>
            <person name="Gadbois L."/>
            <person name="Gearin G."/>
            <person name="Gearin C.R."/>
            <person name="Giannoukos G."/>
            <person name="Goode T."/>
            <person name="Graham J."/>
            <person name="Grandbois E."/>
            <person name="Grewal S."/>
            <person name="Gyaltsen K."/>
            <person name="Hafez N."/>
            <person name="Hagos B."/>
            <person name="Hall J."/>
            <person name="Henson C."/>
            <person name="Hollinger A."/>
            <person name="Honan T."/>
            <person name="Huard M.D."/>
            <person name="Hughes L."/>
            <person name="Hurhula B."/>
            <person name="Husby M.E."/>
            <person name="Kamat A."/>
            <person name="Kanga B."/>
            <person name="Kashin S."/>
            <person name="Khazanovich D."/>
            <person name="Kisner P."/>
            <person name="Lance K."/>
            <person name="Lara M."/>
            <person name="Lee W."/>
            <person name="Lennon N."/>
            <person name="Letendre F."/>
            <person name="LeVine R."/>
            <person name="Lipovsky A."/>
            <person name="Liu X."/>
            <person name="Liu J."/>
            <person name="Liu S."/>
            <person name="Lokyitsang T."/>
            <person name="Lokyitsang Y."/>
            <person name="Lubonja R."/>
            <person name="Lui A."/>
            <person name="MacDonald P."/>
            <person name="Magnisalis V."/>
            <person name="Maru K."/>
            <person name="Matthews C."/>
            <person name="McCusker W."/>
            <person name="McDonough S."/>
            <person name="Mehta T."/>
            <person name="Meldrim J."/>
            <person name="Meneus L."/>
            <person name="Mihai O."/>
            <person name="Mihalev A."/>
            <person name="Mihova T."/>
            <person name="Mittelman R."/>
            <person name="Mlenga V."/>
            <person name="Montmayeur A."/>
            <person name="Mulrain L."/>
            <person name="Navidi A."/>
            <person name="Naylor J."/>
            <person name="Negash T."/>
            <person name="Nguyen T."/>
            <person name="Nguyen N."/>
            <person name="Nicol R."/>
            <person name="Norbu C."/>
            <person name="Norbu N."/>
            <person name="Novod N."/>
            <person name="O'Neill B."/>
            <person name="Osman S."/>
            <person name="Markiewicz E."/>
            <person name="Oyono O.L."/>
            <person name="Patti C."/>
            <person name="Phunkhang P."/>
            <person name="Pierre F."/>
            <person name="Priest M."/>
            <person name="Raghuraman S."/>
            <person name="Rege F."/>
            <person name="Reyes R."/>
            <person name="Rise C."/>
            <person name="Rogov P."/>
            <person name="Ross K."/>
            <person name="Ryan E."/>
            <person name="Settipalli S."/>
            <person name="Shea T."/>
            <person name="Sherpa N."/>
            <person name="Shi L."/>
            <person name="Shih D."/>
            <person name="Sparrow T."/>
            <person name="Spaulding J."/>
            <person name="Stalker J."/>
            <person name="Stange-Thomann N."/>
            <person name="Stavropoulos S."/>
            <person name="Stone C."/>
            <person name="Strader C."/>
            <person name="Tesfaye S."/>
            <person name="Thomson T."/>
            <person name="Thoulutsang Y."/>
            <person name="Thoulutsang D."/>
            <person name="Topham K."/>
            <person name="Topping I."/>
            <person name="Tsamla T."/>
            <person name="Vassiliev H."/>
            <person name="Vo A."/>
            <person name="Wangchuk T."/>
            <person name="Wangdi T."/>
            <person name="Weiand M."/>
            <person name="Wilkinson J."/>
            <person name="Wilson A."/>
            <person name="Yadav S."/>
            <person name="Young G."/>
            <person name="Yu Q."/>
            <person name="Zembek L."/>
            <person name="Zhong D."/>
            <person name="Zimmer A."/>
            <person name="Zwirko Z."/>
            <person name="Jaffe D.B."/>
            <person name="Alvarez P."/>
            <person name="Brockman W."/>
            <person name="Butler J."/>
            <person name="Chin C."/>
            <person name="Gnerre S."/>
            <person name="Grabherr M."/>
            <person name="Kleber M."/>
            <person name="Mauceli E."/>
            <person name="MacCallum I."/>
        </authorList>
    </citation>
    <scope>NUCLEOTIDE SEQUENCE [LARGE SCALE GENOMIC DNA]</scope>
    <source>
        <strain evidence="10">Tucson 14030-0811.24</strain>
    </source>
</reference>
<dbReference type="GO" id="GO:0006412">
    <property type="term" value="P:translation"/>
    <property type="evidence" value="ECO:0007669"/>
    <property type="project" value="InterPro"/>
</dbReference>
<evidence type="ECO:0000256" key="1">
    <source>
        <dbReference type="ARBA" id="ARBA00004173"/>
    </source>
</evidence>
<dbReference type="eggNOG" id="ENOG502QQAQ">
    <property type="taxonomic scope" value="Eukaryota"/>
</dbReference>
<dbReference type="GO" id="GO:1990904">
    <property type="term" value="C:ribonucleoprotein complex"/>
    <property type="evidence" value="ECO:0007669"/>
    <property type="project" value="UniProtKB-KW"/>
</dbReference>
<evidence type="ECO:0000256" key="6">
    <source>
        <dbReference type="ARBA" id="ARBA00037985"/>
    </source>
</evidence>
<evidence type="ECO:0000256" key="5">
    <source>
        <dbReference type="ARBA" id="ARBA00023274"/>
    </source>
</evidence>
<organism evidence="9 10">
    <name type="scientific">Drosophila willistoni</name>
    <name type="common">Fruit fly</name>
    <dbReference type="NCBI Taxonomy" id="7260"/>
    <lineage>
        <taxon>Eukaryota</taxon>
        <taxon>Metazoa</taxon>
        <taxon>Ecdysozoa</taxon>
        <taxon>Arthropoda</taxon>
        <taxon>Hexapoda</taxon>
        <taxon>Insecta</taxon>
        <taxon>Pterygota</taxon>
        <taxon>Neoptera</taxon>
        <taxon>Endopterygota</taxon>
        <taxon>Diptera</taxon>
        <taxon>Brachycera</taxon>
        <taxon>Muscomorpha</taxon>
        <taxon>Ephydroidea</taxon>
        <taxon>Drosophilidae</taxon>
        <taxon>Drosophila</taxon>
        <taxon>Sophophora</taxon>
    </lineage>
</organism>
<dbReference type="InterPro" id="IPR052482">
    <property type="entry name" value="mtLSU_mL37"/>
</dbReference>
<dbReference type="GO" id="GO:0003735">
    <property type="term" value="F:structural constituent of ribosome"/>
    <property type="evidence" value="ECO:0007669"/>
    <property type="project" value="InterPro"/>
</dbReference>
<dbReference type="AlphaFoldDB" id="A0A0Q9X495"/>
<dbReference type="PANTHER" id="PTHR15889:SF2">
    <property type="entry name" value="LARGE RIBOSOMAL SUBUNIT PROTEIN ML37"/>
    <property type="match status" value="1"/>
</dbReference>
<dbReference type="KEGG" id="dwi:26529786"/>
<sequence>MRLTNKLCAQHIGWHFKKHWLVQGKRVPRETGAAAELQRLGVQVKSPEEILEPKRERKVVNIIGSALKPVLEDHTHPNWHSNPCHLFSDNNVLLGGIPQAQVLTNSIEIQNFPQHIDDAIKNQQLPSVLDKNVRHAILSSHVLDAEQVKLPKVKLVDRPAFNLPRVYGISHERRNRLLLNKLLFEIEKLAGRSVSVRRKLVDNAGFKTSISKDGDLLGFDTKADKLICSTRALSTIKGKFDGDLPDLYPMKCTISIPKCQIYTEDNLYPFRPDVNCSHPHTLFAYFDKHLTRNSHGSEVTENQFQARTMVKAFALAVARAKQLHGNSTAGALTRPIVVQSIQTDGRVFHFGIFQLNTLDLNSSSATKNYWFHRQSTELFTECGYQAGRPHLEGYNGETIRILNAFYHNS</sequence>
<proteinExistence type="inferred from homology"/>
<protein>
    <recommendedName>
        <fullName evidence="7">Large ribosomal subunit protein mL37</fullName>
    </recommendedName>
    <alternativeName>
        <fullName evidence="8">39S ribosomal protein L37, mitochondrial</fullName>
    </alternativeName>
</protein>
<dbReference type="EMBL" id="CH964272">
    <property type="protein sequence ID" value="KRF99937.1"/>
    <property type="molecule type" value="Genomic_DNA"/>
</dbReference>
<evidence type="ECO:0000256" key="3">
    <source>
        <dbReference type="ARBA" id="ARBA00022980"/>
    </source>
</evidence>
<keyword evidence="2" id="KW-0809">Transit peptide</keyword>
<evidence type="ECO:0000256" key="4">
    <source>
        <dbReference type="ARBA" id="ARBA00023128"/>
    </source>
</evidence>
<dbReference type="InterPro" id="IPR010793">
    <property type="entry name" value="Ribosomal_mL37/mL65"/>
</dbReference>
<evidence type="ECO:0000256" key="2">
    <source>
        <dbReference type="ARBA" id="ARBA00022946"/>
    </source>
</evidence>
<dbReference type="PANTHER" id="PTHR15889">
    <property type="entry name" value="MITOCHONDRIAL RIBOSOMAL PROTEIN L37"/>
    <property type="match status" value="1"/>
</dbReference>
<keyword evidence="5" id="KW-0687">Ribonucleoprotein</keyword>
<dbReference type="OrthoDB" id="5835618at2759"/>
<dbReference type="Proteomes" id="UP000007798">
    <property type="component" value="Unassembled WGS sequence"/>
</dbReference>
<dbReference type="GO" id="GO:0005840">
    <property type="term" value="C:ribosome"/>
    <property type="evidence" value="ECO:0007669"/>
    <property type="project" value="UniProtKB-KW"/>
</dbReference>
<evidence type="ECO:0000313" key="10">
    <source>
        <dbReference type="Proteomes" id="UP000007798"/>
    </source>
</evidence>